<organism evidence="1 2">
    <name type="scientific">Oryza meyeriana var. granulata</name>
    <dbReference type="NCBI Taxonomy" id="110450"/>
    <lineage>
        <taxon>Eukaryota</taxon>
        <taxon>Viridiplantae</taxon>
        <taxon>Streptophyta</taxon>
        <taxon>Embryophyta</taxon>
        <taxon>Tracheophyta</taxon>
        <taxon>Spermatophyta</taxon>
        <taxon>Magnoliopsida</taxon>
        <taxon>Liliopsida</taxon>
        <taxon>Poales</taxon>
        <taxon>Poaceae</taxon>
        <taxon>BOP clade</taxon>
        <taxon>Oryzoideae</taxon>
        <taxon>Oryzeae</taxon>
        <taxon>Oryzinae</taxon>
        <taxon>Oryza</taxon>
        <taxon>Oryza meyeriana</taxon>
    </lineage>
</organism>
<dbReference type="Proteomes" id="UP000479710">
    <property type="component" value="Unassembled WGS sequence"/>
</dbReference>
<dbReference type="AlphaFoldDB" id="A0A6G1DGR6"/>
<sequence>GSSVCIVSATTQGVAPSHAVSSTPALGRASAPNLLRLHQSLASSLIGLPVYRLTTCCPLCPELPCSSRAADPWTSIASRRLGSGSILP</sequence>
<dbReference type="EMBL" id="SPHZ02000006">
    <property type="protein sequence ID" value="KAF0911697.1"/>
    <property type="molecule type" value="Genomic_DNA"/>
</dbReference>
<feature type="non-terminal residue" evidence="1">
    <location>
        <position position="1"/>
    </location>
</feature>
<name>A0A6G1DGR6_9ORYZ</name>
<gene>
    <name evidence="1" type="ORF">E2562_011697</name>
</gene>
<keyword evidence="2" id="KW-1185">Reference proteome</keyword>
<evidence type="ECO:0000313" key="2">
    <source>
        <dbReference type="Proteomes" id="UP000479710"/>
    </source>
</evidence>
<reference evidence="1 2" key="1">
    <citation type="submission" date="2019-11" db="EMBL/GenBank/DDBJ databases">
        <title>Whole genome sequence of Oryza granulata.</title>
        <authorList>
            <person name="Li W."/>
        </authorList>
    </citation>
    <scope>NUCLEOTIDE SEQUENCE [LARGE SCALE GENOMIC DNA]</scope>
    <source>
        <strain evidence="2">cv. Menghai</strain>
        <tissue evidence="1">Leaf</tissue>
    </source>
</reference>
<accession>A0A6G1DGR6</accession>
<protein>
    <submittedName>
        <fullName evidence="1">Uncharacterized protein</fullName>
    </submittedName>
</protein>
<proteinExistence type="predicted"/>
<evidence type="ECO:0000313" key="1">
    <source>
        <dbReference type="EMBL" id="KAF0911697.1"/>
    </source>
</evidence>
<comment type="caution">
    <text evidence="1">The sequence shown here is derived from an EMBL/GenBank/DDBJ whole genome shotgun (WGS) entry which is preliminary data.</text>
</comment>